<dbReference type="EMBL" id="BOQN01000082">
    <property type="protein sequence ID" value="GIM94447.1"/>
    <property type="molecule type" value="Genomic_DNA"/>
</dbReference>
<dbReference type="InterPro" id="IPR004360">
    <property type="entry name" value="Glyas_Fos-R_dOase_dom"/>
</dbReference>
<name>A0A919TFL4_9ACTN</name>
<feature type="domain" description="Glyoxalase/fosfomycin resistance/dioxygenase" evidence="1">
    <location>
        <begin position="4"/>
        <end position="51"/>
    </location>
</feature>
<dbReference type="Pfam" id="PF00903">
    <property type="entry name" value="Glyoxalase"/>
    <property type="match status" value="1"/>
</dbReference>
<evidence type="ECO:0000313" key="3">
    <source>
        <dbReference type="Proteomes" id="UP000677082"/>
    </source>
</evidence>
<gene>
    <name evidence="2" type="ORF">Ato02nite_062400</name>
</gene>
<dbReference type="CDD" id="cd06587">
    <property type="entry name" value="VOC"/>
    <property type="match status" value="1"/>
</dbReference>
<keyword evidence="3" id="KW-1185">Reference proteome</keyword>
<dbReference type="RefSeq" id="WP_213010229.1">
    <property type="nucleotide sequence ID" value="NZ_BOQN01000082.1"/>
</dbReference>
<dbReference type="Proteomes" id="UP000677082">
    <property type="component" value="Unassembled WGS sequence"/>
</dbReference>
<dbReference type="SUPFAM" id="SSF54593">
    <property type="entry name" value="Glyoxalase/Bleomycin resistance protein/Dihydroxybiphenyl dioxygenase"/>
    <property type="match status" value="1"/>
</dbReference>
<accession>A0A919TFL4</accession>
<proteinExistence type="predicted"/>
<protein>
    <recommendedName>
        <fullName evidence="1">Glyoxalase/fosfomycin resistance/dioxygenase domain-containing protein</fullName>
    </recommendedName>
</protein>
<sequence>MLRKIDCVMLRVPDLNAGATFYTDVMGLHELWRDETSVGLGFPETDAELVLHTLHLPPDCTVHYLVDDAREAAATWPGKVRTPPFEIEVGWCAILEDPFTNPICILDLTKGPRPA</sequence>
<evidence type="ECO:0000259" key="1">
    <source>
        <dbReference type="Pfam" id="PF00903"/>
    </source>
</evidence>
<dbReference type="Gene3D" id="3.10.180.10">
    <property type="entry name" value="2,3-Dihydroxybiphenyl 1,2-Dioxygenase, domain 1"/>
    <property type="match status" value="1"/>
</dbReference>
<dbReference type="InterPro" id="IPR029068">
    <property type="entry name" value="Glyas_Bleomycin-R_OHBP_Dase"/>
</dbReference>
<organism evidence="2 3">
    <name type="scientific">Paractinoplanes toevensis</name>
    <dbReference type="NCBI Taxonomy" id="571911"/>
    <lineage>
        <taxon>Bacteria</taxon>
        <taxon>Bacillati</taxon>
        <taxon>Actinomycetota</taxon>
        <taxon>Actinomycetes</taxon>
        <taxon>Micromonosporales</taxon>
        <taxon>Micromonosporaceae</taxon>
        <taxon>Paractinoplanes</taxon>
    </lineage>
</organism>
<dbReference type="AlphaFoldDB" id="A0A919TFL4"/>
<reference evidence="2 3" key="1">
    <citation type="submission" date="2021-03" db="EMBL/GenBank/DDBJ databases">
        <title>Whole genome shotgun sequence of Actinoplanes toevensis NBRC 105298.</title>
        <authorList>
            <person name="Komaki H."/>
            <person name="Tamura T."/>
        </authorList>
    </citation>
    <scope>NUCLEOTIDE SEQUENCE [LARGE SCALE GENOMIC DNA]</scope>
    <source>
        <strain evidence="2 3">NBRC 105298</strain>
    </source>
</reference>
<evidence type="ECO:0000313" key="2">
    <source>
        <dbReference type="EMBL" id="GIM94447.1"/>
    </source>
</evidence>
<comment type="caution">
    <text evidence="2">The sequence shown here is derived from an EMBL/GenBank/DDBJ whole genome shotgun (WGS) entry which is preliminary data.</text>
</comment>